<comment type="caution">
    <text evidence="1">The sequence shown here is derived from an EMBL/GenBank/DDBJ whole genome shotgun (WGS) entry which is preliminary data.</text>
</comment>
<protein>
    <submittedName>
        <fullName evidence="1">Uncharacterized protein</fullName>
    </submittedName>
</protein>
<reference evidence="2" key="1">
    <citation type="submission" date="2017-09" db="EMBL/GenBank/DDBJ databases">
        <title>Depth-based differentiation of microbial function through sediment-hosted aquifers and enrichment of novel symbionts in the deep terrestrial subsurface.</title>
        <authorList>
            <person name="Probst A.J."/>
            <person name="Ladd B."/>
            <person name="Jarett J.K."/>
            <person name="Geller-Mcgrath D.E."/>
            <person name="Sieber C.M.K."/>
            <person name="Emerson J.B."/>
            <person name="Anantharaman K."/>
            <person name="Thomas B.C."/>
            <person name="Malmstrom R."/>
            <person name="Stieglmeier M."/>
            <person name="Klingl A."/>
            <person name="Woyke T."/>
            <person name="Ryan C.M."/>
            <person name="Banfield J.F."/>
        </authorList>
    </citation>
    <scope>NUCLEOTIDE SEQUENCE [LARGE SCALE GENOMIC DNA]</scope>
</reference>
<gene>
    <name evidence="1" type="ORF">COU32_00315</name>
</gene>
<organism evidence="1 2">
    <name type="scientific">Candidatus Magasanikbacteria bacterium CG10_big_fil_rev_8_21_14_0_10_42_10</name>
    <dbReference type="NCBI Taxonomy" id="1974649"/>
    <lineage>
        <taxon>Bacteria</taxon>
        <taxon>Candidatus Magasanikiibacteriota</taxon>
    </lineage>
</organism>
<dbReference type="AlphaFoldDB" id="A0A2H0TZ26"/>
<accession>A0A2H0TZ26</accession>
<evidence type="ECO:0000313" key="1">
    <source>
        <dbReference type="EMBL" id="PIR76766.1"/>
    </source>
</evidence>
<dbReference type="Proteomes" id="UP000231530">
    <property type="component" value="Unassembled WGS sequence"/>
</dbReference>
<dbReference type="EMBL" id="PFBY01000005">
    <property type="protein sequence ID" value="PIR76766.1"/>
    <property type="molecule type" value="Genomic_DNA"/>
</dbReference>
<proteinExistence type="predicted"/>
<name>A0A2H0TZ26_9BACT</name>
<sequence>MFDRLKMAVARLPRFQDKEKPLLFLAPSEEYVHEWFKEMLRQGELLTESPASPRTLRSRVENLAITGTVCTLMTVRALVETVGERVLTASVTTPVQAKFLYEGVRGIVASSLQRSKD</sequence>
<evidence type="ECO:0000313" key="2">
    <source>
        <dbReference type="Proteomes" id="UP000231530"/>
    </source>
</evidence>